<dbReference type="PANTHER" id="PTHR21021">
    <property type="entry name" value="GAF/PUTATIVE CYTOSKELETAL PROTEIN"/>
    <property type="match status" value="1"/>
</dbReference>
<organism evidence="3 4">
    <name type="scientific">Claviceps humidiphila</name>
    <dbReference type="NCBI Taxonomy" id="1294629"/>
    <lineage>
        <taxon>Eukaryota</taxon>
        <taxon>Fungi</taxon>
        <taxon>Dikarya</taxon>
        <taxon>Ascomycota</taxon>
        <taxon>Pezizomycotina</taxon>
        <taxon>Sordariomycetes</taxon>
        <taxon>Hypocreomycetidae</taxon>
        <taxon>Hypocreales</taxon>
        <taxon>Clavicipitaceae</taxon>
        <taxon>Claviceps</taxon>
    </lineage>
</organism>
<comment type="caution">
    <text evidence="3">The sequence shown here is derived from an EMBL/GenBank/DDBJ whole genome shotgun (WGS) entry which is preliminary data.</text>
</comment>
<evidence type="ECO:0000313" key="4">
    <source>
        <dbReference type="Proteomes" id="UP000732380"/>
    </source>
</evidence>
<gene>
    <name evidence="3" type="ORF">E4U13_005600</name>
</gene>
<accession>A0A9P7TW04</accession>
<evidence type="ECO:0008006" key="5">
    <source>
        <dbReference type="Google" id="ProtNLM"/>
    </source>
</evidence>
<protein>
    <recommendedName>
        <fullName evidence="5">TipA protein</fullName>
    </recommendedName>
</protein>
<evidence type="ECO:0000313" key="3">
    <source>
        <dbReference type="EMBL" id="KAG6121005.1"/>
    </source>
</evidence>
<name>A0A9P7TW04_9HYPO</name>
<dbReference type="InterPro" id="IPR007303">
    <property type="entry name" value="TIP41-like"/>
</dbReference>
<dbReference type="GO" id="GO:0031929">
    <property type="term" value="P:TOR signaling"/>
    <property type="evidence" value="ECO:0007669"/>
    <property type="project" value="TreeGrafter"/>
</dbReference>
<dbReference type="Proteomes" id="UP000732380">
    <property type="component" value="Unassembled WGS sequence"/>
</dbReference>
<comment type="similarity">
    <text evidence="1">Belongs to the TIP41 family.</text>
</comment>
<keyword evidence="4" id="KW-1185">Reference proteome</keyword>
<dbReference type="GO" id="GO:0005829">
    <property type="term" value="C:cytosol"/>
    <property type="evidence" value="ECO:0007669"/>
    <property type="project" value="TreeGrafter"/>
</dbReference>
<proteinExistence type="inferred from homology"/>
<sequence>MITSPSTDGQEPFAPPNALATATRTHTQGPFTISTRKLPISKAAAIDALTEKIGIPVPEMIFGDNLVSITHKPSGWSIAFTTPDALDAVDKTEKHMLKVAYARDWESTRETQTRKIKEAVKPYDWSYSTTYAGTVTASEPAFAHSPEAEMPMELLRRRDPILFYDDVVLYESELDDNGVSIYSAKVRVHEERMLLLCRLFMRLDNVLVRIRDTRVFVDFKTQHVVREYTAKEASFQDVKKKLRMSGLLPDEIIIGMRNPNDLDPLLEVVEHRIEDLHLASSGVTI</sequence>
<dbReference type="AlphaFoldDB" id="A0A9P7TW04"/>
<dbReference type="InterPro" id="IPR051330">
    <property type="entry name" value="Phosphatase_reg/MetRdx"/>
</dbReference>
<dbReference type="PANTHER" id="PTHR21021:SF16">
    <property type="entry name" value="TIP41-LIKE PROTEIN"/>
    <property type="match status" value="1"/>
</dbReference>
<feature type="region of interest" description="Disordered" evidence="2">
    <location>
        <begin position="1"/>
        <end position="28"/>
    </location>
</feature>
<dbReference type="EMBL" id="SRQM01000046">
    <property type="protein sequence ID" value="KAG6121005.1"/>
    <property type="molecule type" value="Genomic_DNA"/>
</dbReference>
<evidence type="ECO:0000256" key="1">
    <source>
        <dbReference type="ARBA" id="ARBA00006658"/>
    </source>
</evidence>
<dbReference type="Pfam" id="PF04176">
    <property type="entry name" value="TIP41"/>
    <property type="match status" value="1"/>
</dbReference>
<evidence type="ECO:0000256" key="2">
    <source>
        <dbReference type="SAM" id="MobiDB-lite"/>
    </source>
</evidence>
<reference evidence="3 4" key="1">
    <citation type="journal article" date="2020" name="bioRxiv">
        <title>Whole genome comparisons of ergot fungi reveals the divergence and evolution of species within the genus Claviceps are the result of varying mechanisms driving genome evolution and host range expansion.</title>
        <authorList>
            <person name="Wyka S.A."/>
            <person name="Mondo S.J."/>
            <person name="Liu M."/>
            <person name="Dettman J."/>
            <person name="Nalam V."/>
            <person name="Broders K.D."/>
        </authorList>
    </citation>
    <scope>NUCLEOTIDE SEQUENCE [LARGE SCALE GENOMIC DNA]</scope>
    <source>
        <strain evidence="3 4">LM576</strain>
    </source>
</reference>